<reference evidence="1 2" key="1">
    <citation type="journal article" date="2018" name="New Phytol.">
        <title>Phylogenomics of Endogonaceae and evolution of mycorrhizas within Mucoromycota.</title>
        <authorList>
            <person name="Chang Y."/>
            <person name="Desiro A."/>
            <person name="Na H."/>
            <person name="Sandor L."/>
            <person name="Lipzen A."/>
            <person name="Clum A."/>
            <person name="Barry K."/>
            <person name="Grigoriev I.V."/>
            <person name="Martin F.M."/>
            <person name="Stajich J.E."/>
            <person name="Smith M.E."/>
            <person name="Bonito G."/>
            <person name="Spatafora J.W."/>
        </authorList>
    </citation>
    <scope>NUCLEOTIDE SEQUENCE [LARGE SCALE GENOMIC DNA]</scope>
    <source>
        <strain evidence="1 2">GMNB39</strain>
    </source>
</reference>
<organism evidence="1 2">
    <name type="scientific">Jimgerdemannia flammicorona</name>
    <dbReference type="NCBI Taxonomy" id="994334"/>
    <lineage>
        <taxon>Eukaryota</taxon>
        <taxon>Fungi</taxon>
        <taxon>Fungi incertae sedis</taxon>
        <taxon>Mucoromycota</taxon>
        <taxon>Mucoromycotina</taxon>
        <taxon>Endogonomycetes</taxon>
        <taxon>Endogonales</taxon>
        <taxon>Endogonaceae</taxon>
        <taxon>Jimgerdemannia</taxon>
    </lineage>
</organism>
<dbReference type="OrthoDB" id="40048at2759"/>
<comment type="caution">
    <text evidence="1">The sequence shown here is derived from an EMBL/GenBank/DDBJ whole genome shotgun (WGS) entry which is preliminary data.</text>
</comment>
<protein>
    <submittedName>
        <fullName evidence="1">Uncharacterized protein</fullName>
    </submittedName>
</protein>
<evidence type="ECO:0000313" key="1">
    <source>
        <dbReference type="EMBL" id="RUP46128.1"/>
    </source>
</evidence>
<gene>
    <name evidence="1" type="ORF">BC936DRAFT_147335</name>
</gene>
<dbReference type="Proteomes" id="UP000268093">
    <property type="component" value="Unassembled WGS sequence"/>
</dbReference>
<keyword evidence="2" id="KW-1185">Reference proteome</keyword>
<dbReference type="EMBL" id="RBNI01006302">
    <property type="protein sequence ID" value="RUP46128.1"/>
    <property type="molecule type" value="Genomic_DNA"/>
</dbReference>
<evidence type="ECO:0000313" key="2">
    <source>
        <dbReference type="Proteomes" id="UP000268093"/>
    </source>
</evidence>
<sequence>MLLASKISLRTLPLRLPILSARLPTLPVRLPTLPVRLPTLPTRLPTPSVYRCYRPVFPPQYPQHQYQPYYQNQRFWIVVGTAGGLAGAYYVTHLETVPISGRRRFLDVTPQQEEGIVCFDMF</sequence>
<accession>A0A433D5K7</accession>
<name>A0A433D5K7_9FUNG</name>
<proteinExistence type="predicted"/>